<dbReference type="PANTHER" id="PTHR45766:SF6">
    <property type="entry name" value="SWI_SNF-RELATED MATRIX-ASSOCIATED ACTIN-DEPENDENT REGULATOR OF CHROMATIN SUBFAMILY A-LIKE PROTEIN 1"/>
    <property type="match status" value="1"/>
</dbReference>
<dbReference type="PROSITE" id="PS51192">
    <property type="entry name" value="HELICASE_ATP_BIND_1"/>
    <property type="match status" value="1"/>
</dbReference>
<evidence type="ECO:0000313" key="5">
    <source>
        <dbReference type="Proteomes" id="UP000658514"/>
    </source>
</evidence>
<keyword evidence="5" id="KW-1185">Reference proteome</keyword>
<dbReference type="Pfam" id="PF00176">
    <property type="entry name" value="SNF2-rel_dom"/>
    <property type="match status" value="1"/>
</dbReference>
<dbReference type="SMART" id="SM00490">
    <property type="entry name" value="HELICc"/>
    <property type="match status" value="1"/>
</dbReference>
<evidence type="ECO:0000313" key="4">
    <source>
        <dbReference type="EMBL" id="MBD2194286.1"/>
    </source>
</evidence>
<dbReference type="SUPFAM" id="SSF52540">
    <property type="entry name" value="P-loop containing nucleoside triphosphate hydrolases"/>
    <property type="match status" value="2"/>
</dbReference>
<dbReference type="Gene3D" id="3.40.50.10810">
    <property type="entry name" value="Tandem AAA-ATPase domain"/>
    <property type="match status" value="2"/>
</dbReference>
<dbReference type="Gene3D" id="3.40.50.300">
    <property type="entry name" value="P-loop containing nucleotide triphosphate hydrolases"/>
    <property type="match status" value="1"/>
</dbReference>
<organism evidence="4 5">
    <name type="scientific">Calothrix parietina FACHB-288</name>
    <dbReference type="NCBI Taxonomy" id="2692896"/>
    <lineage>
        <taxon>Bacteria</taxon>
        <taxon>Bacillati</taxon>
        <taxon>Cyanobacteriota</taxon>
        <taxon>Cyanophyceae</taxon>
        <taxon>Nostocales</taxon>
        <taxon>Calotrichaceae</taxon>
        <taxon>Calothrix</taxon>
    </lineage>
</organism>
<dbReference type="EMBL" id="JACJQH010000002">
    <property type="protein sequence ID" value="MBD2194286.1"/>
    <property type="molecule type" value="Genomic_DNA"/>
</dbReference>
<dbReference type="RefSeq" id="WP_190551572.1">
    <property type="nucleotide sequence ID" value="NZ_CAWPNO010000051.1"/>
</dbReference>
<keyword evidence="4" id="KW-0067">ATP-binding</keyword>
<sequence>MIKLGSLVKSSNNSLGIGKVIDNSHSEILVEYFCSPGQRLQKALPLNSLSYAKLQQQTRCYIKLKNQEKWIIGRIFAWDEDSEKYQIDLPDKKTVIINEQDIYVRCNLAVKDSIETLAIKGQETPYLYDRRFALLKSLVQQRAVSRGMTGLISANINLYPHQVEVVRRVLEDANQRYLLADEGGLGKTIEAGIILRQYLLDEPKKGAVVVVPPHLLPQWRQELEQKFYISHFPKRVAVLSFDDVHKINPKASVGLLIIDEAQQVAAMATSLETAVRQRFEAYKNLAHRSERLILLSTNPDISNEKELPILLYLLEPETYKLNDLAGFREKIKKHQILGKIIFSLKKEADALNVKTNLEQLQNLLPEDKYLLSLIKDWQKSQQETIIQTICQHVSDTYSLSRQILCNRRANVPDAIFNRQITPKEEYDLDERSYDIHEIIEKWRTAAPHQPEYQRIFLLLFLAAGTWLGILEQVIAARLSGIRNPELIKEFGNDDGNILTQTAKFPGENELLMSLRQIISQPSEDGDRIELLKIIILYRLSEILGLQSYRSNIKQLGERVKQRIQRPIPGDYLPKIVIFTGFKQSCTEIVRTLSQIFGTASVTSQQSEQNPAQAEKNLAQFQTNSSCFILVCDSTAEIGHNFQFIDWMINFDLPWLPKQLEQRISRIDRIGRSSEINFTVLVGVDLEESLHSAWYNLLKNGLAIFNQSITSFQPYITQKLPELETTLFHGGASGLLQTTESIQQEISQVEINISAENALAEINLSESENSYFAALDDYDSQHLEIKRALEGWIDQALHFKSIYSPELPDVKSYQPIKQTLVSADEFQNYFANSNIDKLGTYNRRVANQNSQLKLFRVGEGLVDAICNYLKWDDRGHAFAIWRQDTSWNASQQKEWFGFRCNYLVEANLKAVKQILAEHQQDNSQFNSWKRWIEGFFPPIIESIFIDAGSELLSTVTDESLLTILQRPYSKDKTNKLGQDYNLAKERIEVLDNFIPADNWQNICYQVRDTARQLLSERPDFQELCTTAATIAEEKLAQRVEQLRLQLNQQPGNSTLTDELKIVTAISTAIIDGIRQPEMQLDSAGFIVVSGQAFSG</sequence>
<dbReference type="InterPro" id="IPR001650">
    <property type="entry name" value="Helicase_C-like"/>
</dbReference>
<feature type="domain" description="Helicase C-terminal" evidence="3">
    <location>
        <begin position="551"/>
        <end position="727"/>
    </location>
</feature>
<dbReference type="PROSITE" id="PS51194">
    <property type="entry name" value="HELICASE_CTER"/>
    <property type="match status" value="1"/>
</dbReference>
<dbReference type="InterPro" id="IPR014001">
    <property type="entry name" value="Helicase_ATP-bd"/>
</dbReference>
<keyword evidence="4" id="KW-0347">Helicase</keyword>
<dbReference type="SMART" id="SM00487">
    <property type="entry name" value="DEXDc"/>
    <property type="match status" value="1"/>
</dbReference>
<dbReference type="GO" id="GO:0004386">
    <property type="term" value="F:helicase activity"/>
    <property type="evidence" value="ECO:0007669"/>
    <property type="project" value="UniProtKB-KW"/>
</dbReference>
<dbReference type="InterPro" id="IPR000330">
    <property type="entry name" value="SNF2_N"/>
</dbReference>
<protein>
    <submittedName>
        <fullName evidence="4">DEAD/DEAH box helicase family protein</fullName>
    </submittedName>
</protein>
<keyword evidence="4" id="KW-0547">Nucleotide-binding</keyword>
<proteinExistence type="predicted"/>
<reference evidence="4 5" key="1">
    <citation type="journal article" date="2020" name="ISME J.">
        <title>Comparative genomics reveals insights into cyanobacterial evolution and habitat adaptation.</title>
        <authorList>
            <person name="Chen M.Y."/>
            <person name="Teng W.K."/>
            <person name="Zhao L."/>
            <person name="Hu C.X."/>
            <person name="Zhou Y.K."/>
            <person name="Han B.P."/>
            <person name="Song L.R."/>
            <person name="Shu W.S."/>
        </authorList>
    </citation>
    <scope>NUCLEOTIDE SEQUENCE [LARGE SCALE GENOMIC DNA]</scope>
    <source>
        <strain evidence="4 5">FACHB-288</strain>
    </source>
</reference>
<dbReference type="Proteomes" id="UP000658514">
    <property type="component" value="Unassembled WGS sequence"/>
</dbReference>
<evidence type="ECO:0000256" key="1">
    <source>
        <dbReference type="ARBA" id="ARBA00022801"/>
    </source>
</evidence>
<keyword evidence="1" id="KW-0378">Hydrolase</keyword>
<name>A0ABR8A2W1_9CYAN</name>
<feature type="domain" description="Helicase ATP-binding" evidence="2">
    <location>
        <begin position="168"/>
        <end position="317"/>
    </location>
</feature>
<evidence type="ECO:0000259" key="2">
    <source>
        <dbReference type="PROSITE" id="PS51192"/>
    </source>
</evidence>
<evidence type="ECO:0000259" key="3">
    <source>
        <dbReference type="PROSITE" id="PS51194"/>
    </source>
</evidence>
<dbReference type="InterPro" id="IPR038718">
    <property type="entry name" value="SNF2-like_sf"/>
</dbReference>
<dbReference type="InterPro" id="IPR027417">
    <property type="entry name" value="P-loop_NTPase"/>
</dbReference>
<dbReference type="PANTHER" id="PTHR45766">
    <property type="entry name" value="DNA ANNEALING HELICASE AND ENDONUCLEASE ZRANB3 FAMILY MEMBER"/>
    <property type="match status" value="1"/>
</dbReference>
<accession>A0ABR8A2W1</accession>
<dbReference type="NCBIfam" id="NF041062">
    <property type="entry name" value="DpdE"/>
    <property type="match status" value="1"/>
</dbReference>
<dbReference type="Pfam" id="PF00271">
    <property type="entry name" value="Helicase_C"/>
    <property type="match status" value="1"/>
</dbReference>
<gene>
    <name evidence="4" type="ORF">H6G24_02090</name>
</gene>
<comment type="caution">
    <text evidence="4">The sequence shown here is derived from an EMBL/GenBank/DDBJ whole genome shotgun (WGS) entry which is preliminary data.</text>
</comment>